<dbReference type="PROSITE" id="PS50157">
    <property type="entry name" value="ZINC_FINGER_C2H2_2"/>
    <property type="match status" value="5"/>
</dbReference>
<name>A0A7L0CVZ2_9CHAR</name>
<accession>A0A7L0CVZ2</accession>
<evidence type="ECO:0000256" key="3">
    <source>
        <dbReference type="ARBA" id="ARBA00006991"/>
    </source>
</evidence>
<dbReference type="Pfam" id="PF00096">
    <property type="entry name" value="zf-C2H2"/>
    <property type="match status" value="1"/>
</dbReference>
<evidence type="ECO:0000256" key="9">
    <source>
        <dbReference type="ARBA" id="ARBA00023015"/>
    </source>
</evidence>
<dbReference type="PANTHER" id="PTHR24403">
    <property type="entry name" value="ZINC FINGER PROTEIN"/>
    <property type="match status" value="1"/>
</dbReference>
<evidence type="ECO:0000256" key="8">
    <source>
        <dbReference type="ARBA" id="ARBA00022833"/>
    </source>
</evidence>
<evidence type="ECO:0000256" key="13">
    <source>
        <dbReference type="ARBA" id="ARBA00068660"/>
    </source>
</evidence>
<keyword evidence="5" id="KW-0479">Metal-binding</keyword>
<feature type="domain" description="C2H2-type" evidence="15">
    <location>
        <begin position="637"/>
        <end position="664"/>
    </location>
</feature>
<dbReference type="GO" id="GO:0045944">
    <property type="term" value="P:positive regulation of transcription by RNA polymerase II"/>
    <property type="evidence" value="ECO:0007669"/>
    <property type="project" value="TreeGrafter"/>
</dbReference>
<evidence type="ECO:0000256" key="14">
    <source>
        <dbReference type="PROSITE-ProRule" id="PRU00042"/>
    </source>
</evidence>
<dbReference type="FunFam" id="3.30.160.60:FF:000719">
    <property type="entry name" value="Zinc finger protein 507"/>
    <property type="match status" value="1"/>
</dbReference>
<dbReference type="PROSITE" id="PS00028">
    <property type="entry name" value="ZINC_FINGER_C2H2_1"/>
    <property type="match status" value="3"/>
</dbReference>
<protein>
    <recommendedName>
        <fullName evidence="13">Zinc finger protein 507</fullName>
    </recommendedName>
</protein>
<keyword evidence="6" id="KW-0677">Repeat</keyword>
<evidence type="ECO:0000256" key="12">
    <source>
        <dbReference type="ARBA" id="ARBA00023242"/>
    </source>
</evidence>
<keyword evidence="11" id="KW-0804">Transcription</keyword>
<evidence type="ECO:0000256" key="2">
    <source>
        <dbReference type="ARBA" id="ARBA00004123"/>
    </source>
</evidence>
<evidence type="ECO:0000259" key="15">
    <source>
        <dbReference type="PROSITE" id="PS50157"/>
    </source>
</evidence>
<dbReference type="Proteomes" id="UP000545435">
    <property type="component" value="Unassembled WGS sequence"/>
</dbReference>
<dbReference type="FunFam" id="3.30.160.60:FF:000884">
    <property type="entry name" value="Zinc finger protein 507"/>
    <property type="match status" value="1"/>
</dbReference>
<feature type="non-terminal residue" evidence="16">
    <location>
        <position position="944"/>
    </location>
</feature>
<reference evidence="16 17" key="1">
    <citation type="submission" date="2019-09" db="EMBL/GenBank/DDBJ databases">
        <title>Bird 10,000 Genomes (B10K) Project - Family phase.</title>
        <authorList>
            <person name="Zhang G."/>
        </authorList>
    </citation>
    <scope>NUCLEOTIDE SEQUENCE [LARGE SCALE GENOMIC DNA]</scope>
    <source>
        <strain evidence="16">B10K-DU-006-20</strain>
        <tissue evidence="16">Mixed tissue sample</tissue>
    </source>
</reference>
<dbReference type="SUPFAM" id="SSF57667">
    <property type="entry name" value="beta-beta-alpha zinc fingers"/>
    <property type="match status" value="3"/>
</dbReference>
<keyword evidence="9" id="KW-0805">Transcription regulation</keyword>
<dbReference type="GO" id="GO:0008270">
    <property type="term" value="F:zinc ion binding"/>
    <property type="evidence" value="ECO:0007669"/>
    <property type="project" value="UniProtKB-KW"/>
</dbReference>
<organism evidence="16 17">
    <name type="scientific">Rostratula benghalensis</name>
    <name type="common">greater painted-snipe</name>
    <dbReference type="NCBI Taxonomy" id="118793"/>
    <lineage>
        <taxon>Eukaryota</taxon>
        <taxon>Metazoa</taxon>
        <taxon>Chordata</taxon>
        <taxon>Craniata</taxon>
        <taxon>Vertebrata</taxon>
        <taxon>Euteleostomi</taxon>
        <taxon>Archelosauria</taxon>
        <taxon>Archosauria</taxon>
        <taxon>Dinosauria</taxon>
        <taxon>Saurischia</taxon>
        <taxon>Theropoda</taxon>
        <taxon>Coelurosauria</taxon>
        <taxon>Aves</taxon>
        <taxon>Neognathae</taxon>
        <taxon>Neoaves</taxon>
        <taxon>Charadriiformes</taxon>
        <taxon>Rostratulidae</taxon>
        <taxon>Rostratula</taxon>
    </lineage>
</organism>
<evidence type="ECO:0000256" key="7">
    <source>
        <dbReference type="ARBA" id="ARBA00022771"/>
    </source>
</evidence>
<sequence>MEEGSSVAVLMPNIGEQEAVLISETLIGPTLQNSEDQGKCKTDPLIHVIQKLSKIVESEKSQRCLLIGKKRSHPTASAQSFDTDDLCEIPAKAIELSVIATKKTEELQADYFVTECLPQSKKKVTCYQCSLCKFLSPSLLTLQEHIKQHGQKNEVILMCSECHFASKSQEELESHFQNYHESDGRTKAQQCVNVAGSLLQGAAEGSVKLGTDQTGTVECKDVTQSTHRPEMGRRKWYTYEQYGMYRCLICRYTCGQQRMLKTHAWKHAGEVDCSYPIFEEENETTNLSEMVVTHTPHSVDTVVLSLENNELDIHGEPSLQLQICNSEQLTCKSPVGTNVKEEEMLIQSVVHSPTTEVLEEAVSDTEQDNVIADSLLSSAQKIINSSPNKKGHVNVIVERLPGAEESGLQKPFLMNTDIETEKKLISEESGVTCEERDEDYRSDEIQEVIIGWNSAEKKDNELSCNKNVTTDENAPPVRRRTNSESLRLHSLAAEALVTMPIRAAELTKAGFRTLTGEGAVDAAARQGEADGPRMAHSKVVASLKDSSEEFGGLNQSECAIVEIQKERPELAEAPIKMGISMSLLTVIEKLKERTDQNASDDDILKELQDNAQCQNANDANIPGSNLVEYIPNADRPYRCRLCHYSSGNKGYIKQHLRVHRQRQPYQCPICEHIADDSKDLESHMINHCKTRMYQCKQCEEAFHYKSQLRNHEREQHSLPDIFSTATSNKLIVSNEVDEREGNKPAVQKLYRCDVCEYTSTTYVGVRNHRRIHNSDKPYRCSLCGYVCSHPPSLKSHMWKHASDQNYNYEQVNKAINDAISQSSRFQGQLPDKTLLEGTDESTVSILGNADNLVSFTESINQTTTEISGSDENEKPNLMNTSCSLEKNSTLPHLGTEYCVLLFCCCICGFESTNKENLLDHMKEHEGEIINIILNKDHNTSQSTN</sequence>
<dbReference type="GO" id="GO:0003677">
    <property type="term" value="F:DNA binding"/>
    <property type="evidence" value="ECO:0007669"/>
    <property type="project" value="UniProtKB-KW"/>
</dbReference>
<dbReference type="FunFam" id="3.30.160.60:FF:000964">
    <property type="entry name" value="zinc finger protein 507"/>
    <property type="match status" value="1"/>
</dbReference>
<dbReference type="InterPro" id="IPR050688">
    <property type="entry name" value="Zinc_finger/UBP_domain"/>
</dbReference>
<feature type="domain" description="C2H2-type" evidence="15">
    <location>
        <begin position="750"/>
        <end position="777"/>
    </location>
</feature>
<feature type="domain" description="C2H2-type" evidence="15">
    <location>
        <begin position="902"/>
        <end position="929"/>
    </location>
</feature>
<dbReference type="Gene3D" id="3.30.160.60">
    <property type="entry name" value="Classic Zinc Finger"/>
    <property type="match status" value="4"/>
</dbReference>
<evidence type="ECO:0000313" key="17">
    <source>
        <dbReference type="Proteomes" id="UP000545435"/>
    </source>
</evidence>
<evidence type="ECO:0000256" key="1">
    <source>
        <dbReference type="ARBA" id="ARBA00003767"/>
    </source>
</evidence>
<keyword evidence="17" id="KW-1185">Reference proteome</keyword>
<keyword evidence="12" id="KW-0539">Nucleus</keyword>
<comment type="similarity">
    <text evidence="3">Belongs to the krueppel C2H2-type zinc-finger protein family.</text>
</comment>
<feature type="domain" description="C2H2-type" evidence="15">
    <location>
        <begin position="778"/>
        <end position="805"/>
    </location>
</feature>
<keyword evidence="8" id="KW-0862">Zinc</keyword>
<comment type="subcellular location">
    <subcellularLocation>
        <location evidence="2">Nucleus</location>
    </subcellularLocation>
</comment>
<gene>
    <name evidence="16" type="primary">Znf507</name>
    <name evidence="16" type="ORF">ROSBEN_R02016</name>
</gene>
<feature type="non-terminal residue" evidence="16">
    <location>
        <position position="1"/>
    </location>
</feature>
<dbReference type="AlphaFoldDB" id="A0A7L0CVZ2"/>
<comment type="function">
    <text evidence="1">May be involved in transcriptional regulation.</text>
</comment>
<keyword evidence="7 14" id="KW-0863">Zinc-finger</keyword>
<evidence type="ECO:0000256" key="5">
    <source>
        <dbReference type="ARBA" id="ARBA00022723"/>
    </source>
</evidence>
<dbReference type="GO" id="GO:0005634">
    <property type="term" value="C:nucleus"/>
    <property type="evidence" value="ECO:0007669"/>
    <property type="project" value="UniProtKB-SubCell"/>
</dbReference>
<evidence type="ECO:0000256" key="6">
    <source>
        <dbReference type="ARBA" id="ARBA00022737"/>
    </source>
</evidence>
<keyword evidence="4" id="KW-0597">Phosphoprotein</keyword>
<comment type="caution">
    <text evidence="16">The sequence shown here is derived from an EMBL/GenBank/DDBJ whole genome shotgun (WGS) entry which is preliminary data.</text>
</comment>
<dbReference type="InterPro" id="IPR036236">
    <property type="entry name" value="Znf_C2H2_sf"/>
</dbReference>
<proteinExistence type="inferred from homology"/>
<dbReference type="SMART" id="SM00355">
    <property type="entry name" value="ZnF_C2H2"/>
    <property type="match status" value="9"/>
</dbReference>
<keyword evidence="10" id="KW-0238">DNA-binding</keyword>
<evidence type="ECO:0000256" key="11">
    <source>
        <dbReference type="ARBA" id="ARBA00023163"/>
    </source>
</evidence>
<evidence type="ECO:0000313" key="16">
    <source>
        <dbReference type="EMBL" id="NXJ63613.1"/>
    </source>
</evidence>
<feature type="domain" description="C2H2-type" evidence="15">
    <location>
        <begin position="693"/>
        <end position="717"/>
    </location>
</feature>
<dbReference type="EMBL" id="VXAI01000066">
    <property type="protein sequence ID" value="NXJ63613.1"/>
    <property type="molecule type" value="Genomic_DNA"/>
</dbReference>
<evidence type="ECO:0000256" key="4">
    <source>
        <dbReference type="ARBA" id="ARBA00022553"/>
    </source>
</evidence>
<dbReference type="PANTHER" id="PTHR24403:SF74">
    <property type="entry name" value="ZINC FINGER PROTEIN 507"/>
    <property type="match status" value="1"/>
</dbReference>
<evidence type="ECO:0000256" key="10">
    <source>
        <dbReference type="ARBA" id="ARBA00023125"/>
    </source>
</evidence>
<dbReference type="InterPro" id="IPR013087">
    <property type="entry name" value="Znf_C2H2_type"/>
</dbReference>